<dbReference type="InterPro" id="IPR036291">
    <property type="entry name" value="NAD(P)-bd_dom_sf"/>
</dbReference>
<dbReference type="Pfam" id="PF03435">
    <property type="entry name" value="Sacchrp_dh_NADP"/>
    <property type="match status" value="1"/>
</dbReference>
<dbReference type="Gene3D" id="3.40.50.720">
    <property type="entry name" value="NAD(P)-binding Rossmann-like Domain"/>
    <property type="match status" value="1"/>
</dbReference>
<evidence type="ECO:0000313" key="3">
    <source>
        <dbReference type="EMBL" id="OHA06855.1"/>
    </source>
</evidence>
<comment type="caution">
    <text evidence="3">The sequence shown here is derived from an EMBL/GenBank/DDBJ whole genome shotgun (WGS) entry which is preliminary data.</text>
</comment>
<dbReference type="EMBL" id="MHQR01000031">
    <property type="protein sequence ID" value="OHA06855.1"/>
    <property type="molecule type" value="Genomic_DNA"/>
</dbReference>
<evidence type="ECO:0000259" key="2">
    <source>
        <dbReference type="Pfam" id="PF16653"/>
    </source>
</evidence>
<gene>
    <name evidence="3" type="ORF">A3B34_00010</name>
</gene>
<dbReference type="Gene3D" id="3.30.360.10">
    <property type="entry name" value="Dihydrodipicolinate Reductase, domain 2"/>
    <property type="match status" value="1"/>
</dbReference>
<dbReference type="InterPro" id="IPR032095">
    <property type="entry name" value="Sacchrp_dh-like_C"/>
</dbReference>
<proteinExistence type="predicted"/>
<dbReference type="Proteomes" id="UP000176510">
    <property type="component" value="Unassembled WGS sequence"/>
</dbReference>
<accession>A0A1G2L5B6</accession>
<dbReference type="SUPFAM" id="SSF51735">
    <property type="entry name" value="NAD(P)-binding Rossmann-fold domains"/>
    <property type="match status" value="1"/>
</dbReference>
<feature type="domain" description="Saccharopine dehydrogenase-like C-terminal" evidence="2">
    <location>
        <begin position="130"/>
        <end position="371"/>
    </location>
</feature>
<organism evidence="3 4">
    <name type="scientific">Candidatus Sungbacteria bacterium RIFCSPLOWO2_01_FULL_54_21</name>
    <dbReference type="NCBI Taxonomy" id="1802279"/>
    <lineage>
        <taxon>Bacteria</taxon>
        <taxon>Candidatus Sungiibacteriota</taxon>
    </lineage>
</organism>
<dbReference type="STRING" id="1802279.A3B34_00010"/>
<evidence type="ECO:0008006" key="5">
    <source>
        <dbReference type="Google" id="ProtNLM"/>
    </source>
</evidence>
<evidence type="ECO:0000259" key="1">
    <source>
        <dbReference type="Pfam" id="PF03435"/>
    </source>
</evidence>
<evidence type="ECO:0000313" key="4">
    <source>
        <dbReference type="Proteomes" id="UP000176510"/>
    </source>
</evidence>
<dbReference type="AlphaFoldDB" id="A0A1G2L5B6"/>
<dbReference type="PANTHER" id="PTHR43796:SF2">
    <property type="entry name" value="CARBOXYNORSPERMIDINE SYNTHASE"/>
    <property type="match status" value="1"/>
</dbReference>
<dbReference type="Pfam" id="PF16653">
    <property type="entry name" value="Sacchrp_dh_C"/>
    <property type="match status" value="1"/>
</dbReference>
<dbReference type="PANTHER" id="PTHR43796">
    <property type="entry name" value="CARBOXYNORSPERMIDINE SYNTHASE"/>
    <property type="match status" value="1"/>
</dbReference>
<reference evidence="3 4" key="1">
    <citation type="journal article" date="2016" name="Nat. Commun.">
        <title>Thousands of microbial genomes shed light on interconnected biogeochemical processes in an aquifer system.</title>
        <authorList>
            <person name="Anantharaman K."/>
            <person name="Brown C.T."/>
            <person name="Hug L.A."/>
            <person name="Sharon I."/>
            <person name="Castelle C.J."/>
            <person name="Probst A.J."/>
            <person name="Thomas B.C."/>
            <person name="Singh A."/>
            <person name="Wilkins M.J."/>
            <person name="Karaoz U."/>
            <person name="Brodie E.L."/>
            <person name="Williams K.H."/>
            <person name="Hubbard S.S."/>
            <person name="Banfield J.F."/>
        </authorList>
    </citation>
    <scope>NUCLEOTIDE SEQUENCE [LARGE SCALE GENOMIC DNA]</scope>
</reference>
<name>A0A1G2L5B6_9BACT</name>
<feature type="domain" description="Saccharopine dehydrogenase NADP binding" evidence="1">
    <location>
        <begin position="6"/>
        <end position="124"/>
    </location>
</feature>
<sequence length="382" mass="43058">MTTDFVVIAANGIQGRIVSRMLLEDGHSVLLAANDDYKMDKLIEYPSADFTLIDLKRMDRVKRVVKKSNAGVIVNCAVDDFNLGVTKMALELGKHYVDLGSEKDMLYAQLALDKDFKEKDLTAITGMGSTPGITNVMLRYVRSRFDTIHTVHVGFSWDSNQSVFVTPFSMDAIAYEFSEPAELLEEGEFRHRQPDEATVSYYYKSIGKQKTRYTKHIEHHSFYEYLKDAGIQNIAVFSSFPSHSYNALRTLVDLGFTSKEPIQIEGALIKPLDFTTEVVRRISVPEGYTEKENLWLKVFGKKGNKDVTAEMDVVAGTLPGWEDATCNIDTGFPAAITAEMIFDGRLADRGLFSPEFIMSHEPFFSELGKRKITIYDNGKKIN</sequence>
<dbReference type="InterPro" id="IPR005097">
    <property type="entry name" value="Sacchrp_dh_NADP-bd"/>
</dbReference>
<protein>
    <recommendedName>
        <fullName evidence="5">Saccharopine dehydrogenase NADP binding domain-containing protein</fullName>
    </recommendedName>
</protein>